<organism evidence="2">
    <name type="scientific">Panstrongylus lignarius</name>
    <dbReference type="NCBI Taxonomy" id="156445"/>
    <lineage>
        <taxon>Eukaryota</taxon>
        <taxon>Metazoa</taxon>
        <taxon>Ecdysozoa</taxon>
        <taxon>Arthropoda</taxon>
        <taxon>Hexapoda</taxon>
        <taxon>Insecta</taxon>
        <taxon>Pterygota</taxon>
        <taxon>Neoptera</taxon>
        <taxon>Paraneoptera</taxon>
        <taxon>Hemiptera</taxon>
        <taxon>Heteroptera</taxon>
        <taxon>Panheteroptera</taxon>
        <taxon>Cimicomorpha</taxon>
        <taxon>Reduviidae</taxon>
        <taxon>Triatominae</taxon>
        <taxon>Panstrongylus</taxon>
    </lineage>
</organism>
<evidence type="ECO:0000313" key="2">
    <source>
        <dbReference type="EMBL" id="JAW16099.1"/>
    </source>
</evidence>
<evidence type="ECO:0000256" key="1">
    <source>
        <dbReference type="SAM" id="MobiDB-lite"/>
    </source>
</evidence>
<dbReference type="EMBL" id="GFTR01000327">
    <property type="protein sequence ID" value="JAW16099.1"/>
    <property type="molecule type" value="Transcribed_RNA"/>
</dbReference>
<reference evidence="2" key="1">
    <citation type="journal article" date="2018" name="PLoS Negl. Trop. Dis.">
        <title>An insight into the salivary gland and fat body transcriptome of Panstrongylus lignarius (Hemiptera: Heteroptera), the main vector of Chagas disease in Peru.</title>
        <authorList>
            <person name="Nevoa J.C."/>
            <person name="Mendes M.T."/>
            <person name="da Silva M.V."/>
            <person name="Soares S.C."/>
            <person name="Oliveira C.J.F."/>
            <person name="Ribeiro J.M.C."/>
        </authorList>
    </citation>
    <scope>NUCLEOTIDE SEQUENCE</scope>
</reference>
<protein>
    <submittedName>
        <fullName evidence="2">Putative secreted protein</fullName>
    </submittedName>
</protein>
<sequence>MRQTLSLFAFVISALKVLETFVLYQIIATTVGYIENGLQRRLSRGDPGHKALPFKKSTQHGSRCRLNLPER</sequence>
<dbReference type="AlphaFoldDB" id="A0A224Y6F5"/>
<feature type="region of interest" description="Disordered" evidence="1">
    <location>
        <begin position="45"/>
        <end position="71"/>
    </location>
</feature>
<accession>A0A224Y6F5</accession>
<name>A0A224Y6F5_9HEMI</name>
<proteinExistence type="predicted"/>